<dbReference type="EMBL" id="NDWU01000019">
    <property type="protein sequence ID" value="PUA31348.1"/>
    <property type="molecule type" value="Genomic_DNA"/>
</dbReference>
<dbReference type="AlphaFoldDB" id="A0A2R7Y1I5"/>
<reference evidence="2 3" key="1">
    <citation type="submission" date="2017-04" db="EMBL/GenBank/DDBJ databases">
        <title>Draft Aigarchaeota genome from a New Zealand hot spring.</title>
        <authorList>
            <person name="Reysenbach A.-L."/>
            <person name="Donaho J.A."/>
            <person name="Gerhart J."/>
            <person name="Kelley J.F."/>
            <person name="Kouba K."/>
            <person name="Podar M."/>
            <person name="Stott M."/>
        </authorList>
    </citation>
    <scope>NUCLEOTIDE SEQUENCE [LARGE SCALE GENOMIC DNA]</scope>
    <source>
        <strain evidence="2">NZ13_MG1</strain>
    </source>
</reference>
<evidence type="ECO:0008006" key="4">
    <source>
        <dbReference type="Google" id="ProtNLM"/>
    </source>
</evidence>
<dbReference type="InterPro" id="IPR007808">
    <property type="entry name" value="Elf1"/>
</dbReference>
<dbReference type="SUPFAM" id="SSF57783">
    <property type="entry name" value="Zinc beta-ribbon"/>
    <property type="match status" value="1"/>
</dbReference>
<protein>
    <recommendedName>
        <fullName evidence="4">Transcription elongation factor 1 homolog</fullName>
    </recommendedName>
</protein>
<dbReference type="Pfam" id="PF05129">
    <property type="entry name" value="Zn_ribbon_Elf1"/>
    <property type="match status" value="1"/>
</dbReference>
<accession>A0A2R7Y1I5</accession>
<dbReference type="InterPro" id="IPR038567">
    <property type="entry name" value="T_Elf1_sf"/>
</dbReference>
<name>A0A2R7Y1I5_9ARCH</name>
<dbReference type="Proteomes" id="UP000244066">
    <property type="component" value="Unassembled WGS sequence"/>
</dbReference>
<dbReference type="Gene3D" id="2.20.25.190">
    <property type="match status" value="1"/>
</dbReference>
<sequence>MGRKRRKIIRKTVKPPPSVFLCPLCNHEAVMVIHEKDSEVARVVCGFCKVSKEVPWYPSYTPVDAYAAWYDIVTKEAEGVEARQG</sequence>
<evidence type="ECO:0000256" key="1">
    <source>
        <dbReference type="ARBA" id="ARBA00022833"/>
    </source>
</evidence>
<evidence type="ECO:0000313" key="2">
    <source>
        <dbReference type="EMBL" id="PUA31348.1"/>
    </source>
</evidence>
<keyword evidence="1" id="KW-0862">Zinc</keyword>
<evidence type="ECO:0000313" key="3">
    <source>
        <dbReference type="Proteomes" id="UP000244066"/>
    </source>
</evidence>
<organism evidence="2 3">
    <name type="scientific">Candidatus Terraquivivens tikiterensis</name>
    <dbReference type="NCBI Taxonomy" id="1980982"/>
    <lineage>
        <taxon>Archaea</taxon>
        <taxon>Nitrososphaerota</taxon>
        <taxon>Candidatus Wolframiiraptoraceae</taxon>
        <taxon>Candidatus Terraquivivens</taxon>
    </lineage>
</organism>
<gene>
    <name evidence="2" type="ORF">B9J98_06655</name>
</gene>
<proteinExistence type="predicted"/>
<comment type="caution">
    <text evidence="2">The sequence shown here is derived from an EMBL/GenBank/DDBJ whole genome shotgun (WGS) entry which is preliminary data.</text>
</comment>